<reference evidence="5" key="1">
    <citation type="submission" date="2022-08" db="EMBL/GenBank/DDBJ databases">
        <authorList>
            <person name="Deng Y."/>
            <person name="Han X.-F."/>
            <person name="Zhang Y.-Q."/>
        </authorList>
    </citation>
    <scope>NUCLEOTIDE SEQUENCE</scope>
    <source>
        <strain evidence="5">CPCC 203386</strain>
    </source>
</reference>
<dbReference type="PROSITE" id="PS50853">
    <property type="entry name" value="FN3"/>
    <property type="match status" value="1"/>
</dbReference>
<feature type="region of interest" description="Disordered" evidence="3">
    <location>
        <begin position="654"/>
        <end position="751"/>
    </location>
</feature>
<dbReference type="Pfam" id="PF19077">
    <property type="entry name" value="Big_13"/>
    <property type="match status" value="1"/>
</dbReference>
<keyword evidence="2" id="KW-0732">Signal</keyword>
<dbReference type="InterPro" id="IPR013783">
    <property type="entry name" value="Ig-like_fold"/>
</dbReference>
<dbReference type="InterPro" id="IPR003961">
    <property type="entry name" value="FN3_dom"/>
</dbReference>
<dbReference type="Gene3D" id="2.60.40.10">
    <property type="entry name" value="Immunoglobulins"/>
    <property type="match status" value="2"/>
</dbReference>
<feature type="compositionally biased region" description="Low complexity" evidence="3">
    <location>
        <begin position="654"/>
        <end position="696"/>
    </location>
</feature>
<evidence type="ECO:0000313" key="5">
    <source>
        <dbReference type="EMBL" id="MCS5733501.1"/>
    </source>
</evidence>
<evidence type="ECO:0000256" key="1">
    <source>
        <dbReference type="ARBA" id="ARBA00005445"/>
    </source>
</evidence>
<dbReference type="InterPro" id="IPR044016">
    <property type="entry name" value="Big_13"/>
</dbReference>
<organism evidence="5 6">
    <name type="scientific">Herbiconiux daphne</name>
    <dbReference type="NCBI Taxonomy" id="2970914"/>
    <lineage>
        <taxon>Bacteria</taxon>
        <taxon>Bacillati</taxon>
        <taxon>Actinomycetota</taxon>
        <taxon>Actinomycetes</taxon>
        <taxon>Micrococcales</taxon>
        <taxon>Microbacteriaceae</taxon>
        <taxon>Herbiconiux</taxon>
    </lineage>
</organism>
<proteinExistence type="inferred from homology"/>
<feature type="domain" description="Fibronectin type-III" evidence="4">
    <location>
        <begin position="61"/>
        <end position="158"/>
    </location>
</feature>
<dbReference type="EMBL" id="JANLCJ010000002">
    <property type="protein sequence ID" value="MCS5733501.1"/>
    <property type="molecule type" value="Genomic_DNA"/>
</dbReference>
<protein>
    <submittedName>
        <fullName evidence="5">Ice-binding family protein</fullName>
    </submittedName>
</protein>
<gene>
    <name evidence="5" type="ORF">N1032_07095</name>
</gene>
<dbReference type="Proteomes" id="UP001165586">
    <property type="component" value="Unassembled WGS sequence"/>
</dbReference>
<dbReference type="InterPro" id="IPR021884">
    <property type="entry name" value="Ice-bd_prot"/>
</dbReference>
<dbReference type="RefSeq" id="WP_259538319.1">
    <property type="nucleotide sequence ID" value="NZ_JANLCJ010000002.1"/>
</dbReference>
<comment type="similarity">
    <text evidence="1">Belongs to the ice-binding protein family.</text>
</comment>
<evidence type="ECO:0000256" key="3">
    <source>
        <dbReference type="SAM" id="MobiDB-lite"/>
    </source>
</evidence>
<evidence type="ECO:0000313" key="6">
    <source>
        <dbReference type="Proteomes" id="UP001165586"/>
    </source>
</evidence>
<name>A0ABT2H0P3_9MICO</name>
<sequence>MHSTTRTPVTRPRRRVVRSGLAVLTATAILTSVVLASTSASAHWSAGGVASGGATTGVLAPPTAVSAPATAVASVPVAWTASVGDPAPDGYFVTRNDAADPTVNAPACATSPTVLTTGTSCTDTVAPGRYAYRVTAVYRSWTRQGSPSGTVLVTASSLLGAAQSYSVLAGTAVVNTLATTLSGDLGVSPGTAVIGFPPGTVGGDIHAGDAHAQSAQLALATALTALSQRPADAEIVGDLGGRTLLPGTYHSTAALALTGTLVLDAAGDPDAIFVFQSDAAFDTAAASTLVLARGAQPANIYWVVTGAAGTGANSFLSGNILARGAITLGASTQLIGRALSRDAVTLASNTVRFTLALPPSVIITGGPVAVTQDTTPTISGTTNAAAGSLVSVTIGGQVLLTAVSAVGTWSVTAAALPAGTYSVTAKVRDADGNGGAATQSLTIEVNPPPVLLGAANSYSVLAATAVVNTGGTVLSGDLGISPGTSVTGFPPGVLAGSIHAGDGTASTAQHDLLAALADGSSRAPHTEIVGDLGGRTLHTGVHHSIAALAITGTLTLDAQGDPDAVFIMQTDAAFNTAAASTVILAGGARAANVFWIVTGAAGTGANSFLVGSILARGAITLGASTTLVGQALSLGTVTLSTDSVTGAVPAPVSPAARALGGPEPAAAAQGATQGATPEGGPAGSSDPAAGAQGDPAPSEPAAPEPVEPDPAAPEPVDPGLVAPDPGAPELGAPEPTGVSSATSPPIPEALP</sequence>
<feature type="compositionally biased region" description="Pro residues" evidence="3">
    <location>
        <begin position="697"/>
        <end position="716"/>
    </location>
</feature>
<evidence type="ECO:0000256" key="2">
    <source>
        <dbReference type="ARBA" id="ARBA00022729"/>
    </source>
</evidence>
<keyword evidence="6" id="KW-1185">Reference proteome</keyword>
<comment type="caution">
    <text evidence="5">The sequence shown here is derived from an EMBL/GenBank/DDBJ whole genome shotgun (WGS) entry which is preliminary data.</text>
</comment>
<dbReference type="Pfam" id="PF11999">
    <property type="entry name" value="Ice_binding"/>
    <property type="match status" value="2"/>
</dbReference>
<evidence type="ECO:0000259" key="4">
    <source>
        <dbReference type="PROSITE" id="PS50853"/>
    </source>
</evidence>
<accession>A0ABT2H0P3</accession>